<organism evidence="5 6">
    <name type="scientific">Armillaria luteobubalina</name>
    <dbReference type="NCBI Taxonomy" id="153913"/>
    <lineage>
        <taxon>Eukaryota</taxon>
        <taxon>Fungi</taxon>
        <taxon>Dikarya</taxon>
        <taxon>Basidiomycota</taxon>
        <taxon>Agaricomycotina</taxon>
        <taxon>Agaricomycetes</taxon>
        <taxon>Agaricomycetidae</taxon>
        <taxon>Agaricales</taxon>
        <taxon>Marasmiineae</taxon>
        <taxon>Physalacriaceae</taxon>
        <taxon>Armillaria</taxon>
    </lineage>
</organism>
<dbReference type="Proteomes" id="UP001175228">
    <property type="component" value="Unassembled WGS sequence"/>
</dbReference>
<comment type="subcellular location">
    <subcellularLocation>
        <location evidence="1">Endomembrane system</location>
    </subcellularLocation>
</comment>
<keyword evidence="2" id="KW-0813">Transport</keyword>
<dbReference type="GO" id="GO:0015031">
    <property type="term" value="P:protein transport"/>
    <property type="evidence" value="ECO:0007669"/>
    <property type="project" value="UniProtKB-KW"/>
</dbReference>
<name>A0AA39UN87_9AGAR</name>
<dbReference type="GO" id="GO:0016192">
    <property type="term" value="P:vesicle-mediated transport"/>
    <property type="evidence" value="ECO:0007669"/>
    <property type="project" value="InterPro"/>
</dbReference>
<dbReference type="PANTHER" id="PTHR11134">
    <property type="entry name" value="ADAPTOR COMPLEX SUBUNIT BETA FAMILY MEMBER"/>
    <property type="match status" value="1"/>
</dbReference>
<accession>A0AA39UN87</accession>
<sequence>MFQDDFNDSDPLIQAMALHVLCRISNPTLIHKQLDSNSDKEKLGVMKTLIALMSNGHDVSEYFAHVIKNVTPQKVRKAYHA</sequence>
<evidence type="ECO:0000313" key="6">
    <source>
        <dbReference type="Proteomes" id="UP001175228"/>
    </source>
</evidence>
<comment type="caution">
    <text evidence="5">The sequence shown here is derived from an EMBL/GenBank/DDBJ whole genome shotgun (WGS) entry which is preliminary data.</text>
</comment>
<dbReference type="InterPro" id="IPR026739">
    <property type="entry name" value="AP_beta"/>
</dbReference>
<keyword evidence="3" id="KW-0653">Protein transport</keyword>
<evidence type="ECO:0000256" key="3">
    <source>
        <dbReference type="ARBA" id="ARBA00022927"/>
    </source>
</evidence>
<evidence type="ECO:0000256" key="1">
    <source>
        <dbReference type="ARBA" id="ARBA00004308"/>
    </source>
</evidence>
<evidence type="ECO:0000256" key="2">
    <source>
        <dbReference type="ARBA" id="ARBA00022448"/>
    </source>
</evidence>
<dbReference type="Gene3D" id="1.25.10.10">
    <property type="entry name" value="Leucine-rich Repeat Variant"/>
    <property type="match status" value="1"/>
</dbReference>
<keyword evidence="6" id="KW-1185">Reference proteome</keyword>
<reference evidence="5" key="1">
    <citation type="submission" date="2023-06" db="EMBL/GenBank/DDBJ databases">
        <authorList>
            <consortium name="Lawrence Berkeley National Laboratory"/>
            <person name="Ahrendt S."/>
            <person name="Sahu N."/>
            <person name="Indic B."/>
            <person name="Wong-Bajracharya J."/>
            <person name="Merenyi Z."/>
            <person name="Ke H.-M."/>
            <person name="Monk M."/>
            <person name="Kocsube S."/>
            <person name="Drula E."/>
            <person name="Lipzen A."/>
            <person name="Balint B."/>
            <person name="Henrissat B."/>
            <person name="Andreopoulos B."/>
            <person name="Martin F.M."/>
            <person name="Harder C.B."/>
            <person name="Rigling D."/>
            <person name="Ford K.L."/>
            <person name="Foster G.D."/>
            <person name="Pangilinan J."/>
            <person name="Papanicolaou A."/>
            <person name="Barry K."/>
            <person name="LaButti K."/>
            <person name="Viragh M."/>
            <person name="Koriabine M."/>
            <person name="Yan M."/>
            <person name="Riley R."/>
            <person name="Champramary S."/>
            <person name="Plett K.L."/>
            <person name="Tsai I.J."/>
            <person name="Slot J."/>
            <person name="Sipos G."/>
            <person name="Plett J."/>
            <person name="Nagy L.G."/>
            <person name="Grigoriev I.V."/>
        </authorList>
    </citation>
    <scope>NUCLEOTIDE SEQUENCE</scope>
    <source>
        <strain evidence="5">HWK02</strain>
    </source>
</reference>
<proteinExistence type="predicted"/>
<dbReference type="EMBL" id="JAUEPU010000018">
    <property type="protein sequence ID" value="KAK0495238.1"/>
    <property type="molecule type" value="Genomic_DNA"/>
</dbReference>
<evidence type="ECO:0000256" key="4">
    <source>
        <dbReference type="ARBA" id="ARBA00023136"/>
    </source>
</evidence>
<evidence type="ECO:0000313" key="5">
    <source>
        <dbReference type="EMBL" id="KAK0495238.1"/>
    </source>
</evidence>
<dbReference type="AlphaFoldDB" id="A0AA39UN87"/>
<gene>
    <name evidence="5" type="ORF">EDD18DRAFT_1354452</name>
</gene>
<protein>
    <submittedName>
        <fullName evidence="5">Uncharacterized protein</fullName>
    </submittedName>
</protein>
<dbReference type="GO" id="GO:0012505">
    <property type="term" value="C:endomembrane system"/>
    <property type="evidence" value="ECO:0007669"/>
    <property type="project" value="UniProtKB-SubCell"/>
</dbReference>
<keyword evidence="4" id="KW-0472">Membrane</keyword>
<dbReference type="InterPro" id="IPR011989">
    <property type="entry name" value="ARM-like"/>
</dbReference>